<dbReference type="Gene3D" id="2.40.50.230">
    <property type="entry name" value="Gp5 N-terminal domain"/>
    <property type="match status" value="1"/>
</dbReference>
<dbReference type="Gene3D" id="4.10.220.110">
    <property type="match status" value="1"/>
</dbReference>
<dbReference type="InterPro" id="IPR054030">
    <property type="entry name" value="Gp5_Vgr_C"/>
</dbReference>
<dbReference type="NCBIfam" id="TIGR01646">
    <property type="entry name" value="vgr_GE"/>
    <property type="match status" value="1"/>
</dbReference>
<evidence type="ECO:0000313" key="3">
    <source>
        <dbReference type="Proteomes" id="UP000309215"/>
    </source>
</evidence>
<dbReference type="InterPro" id="IPR006533">
    <property type="entry name" value="T6SS_Vgr_RhsGE"/>
</dbReference>
<reference evidence="2 3" key="1">
    <citation type="submission" date="2019-04" db="EMBL/GenBank/DDBJ databases">
        <authorList>
            <person name="Li Y."/>
            <person name="Wang J."/>
        </authorList>
    </citation>
    <scope>NUCLEOTIDE SEQUENCE [LARGE SCALE GENOMIC DNA]</scope>
    <source>
        <strain evidence="2 3">DSM 14668</strain>
    </source>
</reference>
<dbReference type="SUPFAM" id="SSF69349">
    <property type="entry name" value="Phage fibre proteins"/>
    <property type="match status" value="1"/>
</dbReference>
<dbReference type="SUPFAM" id="SSF69279">
    <property type="entry name" value="Phage tail proteins"/>
    <property type="match status" value="2"/>
</dbReference>
<sequence>MPLDAFAQLEIEGMEGPLRVVQLSGREAICAPASFDVVLDAFGGDTNTVSAAPESLITKPAKISWTLLDGGERVFEGLVDAVEARDRGYNVRIVQTLALLADTKDYRVFLDQDAVEITREMFSEAGVELDVRVSRSLDKRAQCVQAFESNLDFVRRILAEEGISFFAPFGSRDKVVLVDGPSGFEDAPVGPLPVRERAGLDTGESVYGARLRKKMVPQRARLQDYDFENPGLDLTAETKVDGDALEVYEYPGQYRNPASGSALVKLRMEELRARRKVLTAATSCRALSPGHVVELEGPEGLQGRWLLLAVEHRASDRVAEGNDRYEAFFEAVPIDAPFRPARTPAPRVGGIQTATVTGPGGAEIHPDKLARTKVLLRWDRRRAEDDTSSAWTRVVYPPTTGGFFLPRVGWETVVSFHASSADEPLVLGRLYNGVAQPPNGLPGEKIVTAFGSSTTPGGGSANVVSMNDTAGAEGLAFKASRDYNERTENDKVTVITADDTWTVGATRKVIVGEVHDVGVAGAQSSTVGGNRTVNVNANMYIQAASESVMVGAARIFDIGGDSTTSCATLTRMVGAAKAETAIEHAKRQTTGAATVMVGGSCNMLAGANYGVNVMGARSEMVAAAKTIKASKFAQEVKGALVETLASRKVTAGGDRVEDFAATARYSIGGSAKLQGSNVVVKATGQIKIKAGGATVTITPGSITIDGEFKGSVDAQDDGDENYE</sequence>
<dbReference type="AlphaFoldDB" id="A0A4U1JI12"/>
<dbReference type="NCBIfam" id="TIGR03361">
    <property type="entry name" value="VI_Rhs_Vgr"/>
    <property type="match status" value="1"/>
</dbReference>
<name>A0A4U1JI12_9BACT</name>
<dbReference type="Pfam" id="PF05954">
    <property type="entry name" value="Phage_GPD"/>
    <property type="match status" value="1"/>
</dbReference>
<keyword evidence="3" id="KW-1185">Reference proteome</keyword>
<proteinExistence type="predicted"/>
<organism evidence="2 3">
    <name type="scientific">Polyangium fumosum</name>
    <dbReference type="NCBI Taxonomy" id="889272"/>
    <lineage>
        <taxon>Bacteria</taxon>
        <taxon>Pseudomonadati</taxon>
        <taxon>Myxococcota</taxon>
        <taxon>Polyangia</taxon>
        <taxon>Polyangiales</taxon>
        <taxon>Polyangiaceae</taxon>
        <taxon>Polyangium</taxon>
    </lineage>
</organism>
<evidence type="ECO:0000259" key="1">
    <source>
        <dbReference type="Pfam" id="PF22178"/>
    </source>
</evidence>
<evidence type="ECO:0000313" key="2">
    <source>
        <dbReference type="EMBL" id="TKD12253.1"/>
    </source>
</evidence>
<comment type="caution">
    <text evidence="2">The sequence shown here is derived from an EMBL/GenBank/DDBJ whole genome shotgun (WGS) entry which is preliminary data.</text>
</comment>
<dbReference type="Pfam" id="PF22178">
    <property type="entry name" value="Gp5_trimer_C"/>
    <property type="match status" value="1"/>
</dbReference>
<dbReference type="SUPFAM" id="SSF69255">
    <property type="entry name" value="gp5 N-terminal domain-like"/>
    <property type="match status" value="1"/>
</dbReference>
<dbReference type="EMBL" id="SSMQ01000003">
    <property type="protein sequence ID" value="TKD12253.1"/>
    <property type="molecule type" value="Genomic_DNA"/>
</dbReference>
<gene>
    <name evidence="2" type="primary">tssI</name>
    <name evidence="2" type="ORF">E8A74_03860</name>
</gene>
<dbReference type="Gene3D" id="2.30.110.50">
    <property type="match status" value="1"/>
</dbReference>
<dbReference type="RefSeq" id="WP_136927551.1">
    <property type="nucleotide sequence ID" value="NZ_SSMQ01000003.1"/>
</dbReference>
<accession>A0A4U1JI12</accession>
<dbReference type="Proteomes" id="UP000309215">
    <property type="component" value="Unassembled WGS sequence"/>
</dbReference>
<feature type="domain" description="Gp5/Type VI secretion system Vgr C-terminal trimerisation" evidence="1">
    <location>
        <begin position="450"/>
        <end position="551"/>
    </location>
</feature>
<dbReference type="InterPro" id="IPR037026">
    <property type="entry name" value="Vgr_OB-fold_dom_sf"/>
</dbReference>
<protein>
    <submittedName>
        <fullName evidence="2">Type VI secretion system tip protein VgrG</fullName>
    </submittedName>
</protein>
<dbReference type="OrthoDB" id="5480364at2"/>
<dbReference type="InterPro" id="IPR017847">
    <property type="entry name" value="T6SS_RhsGE_Vgr_subset"/>
</dbReference>
<dbReference type="Gene3D" id="3.55.50.10">
    <property type="entry name" value="Baseplate protein-like domains"/>
    <property type="match status" value="1"/>
</dbReference>